<organism evidence="1 2">
    <name type="scientific">Violaceomyces palustris</name>
    <dbReference type="NCBI Taxonomy" id="1673888"/>
    <lineage>
        <taxon>Eukaryota</taxon>
        <taxon>Fungi</taxon>
        <taxon>Dikarya</taxon>
        <taxon>Basidiomycota</taxon>
        <taxon>Ustilaginomycotina</taxon>
        <taxon>Ustilaginomycetes</taxon>
        <taxon>Violaceomycetales</taxon>
        <taxon>Violaceomycetaceae</taxon>
        <taxon>Violaceomyces</taxon>
    </lineage>
</organism>
<keyword evidence="2" id="KW-1185">Reference proteome</keyword>
<evidence type="ECO:0000313" key="2">
    <source>
        <dbReference type="Proteomes" id="UP000245626"/>
    </source>
</evidence>
<gene>
    <name evidence="1" type="ORF">IE53DRAFT_226431</name>
</gene>
<dbReference type="Proteomes" id="UP000245626">
    <property type="component" value="Unassembled WGS sequence"/>
</dbReference>
<protein>
    <submittedName>
        <fullName evidence="1">Uncharacterized protein</fullName>
    </submittedName>
</protein>
<proteinExistence type="predicted"/>
<accession>A0ACD0P4U6</accession>
<dbReference type="EMBL" id="KZ819746">
    <property type="protein sequence ID" value="PWN53011.1"/>
    <property type="molecule type" value="Genomic_DNA"/>
</dbReference>
<sequence length="115" mass="13016">MIVISSPCLLEFGWFVLLSQISKSPPWPVSVSPVSCTSCENVFLFPLPSSMFLFLFLFPTLASCLPSSLGDPRYKREQCLPLIMFALHHWLAIKGEGISLYSPPWERSRPKRIAK</sequence>
<name>A0ACD0P4U6_9BASI</name>
<reference evidence="1 2" key="1">
    <citation type="journal article" date="2018" name="Mol. Biol. Evol.">
        <title>Broad Genomic Sampling Reveals a Smut Pathogenic Ancestry of the Fungal Clade Ustilaginomycotina.</title>
        <authorList>
            <person name="Kijpornyongpan T."/>
            <person name="Mondo S.J."/>
            <person name="Barry K."/>
            <person name="Sandor L."/>
            <person name="Lee J."/>
            <person name="Lipzen A."/>
            <person name="Pangilinan J."/>
            <person name="LaButti K."/>
            <person name="Hainaut M."/>
            <person name="Henrissat B."/>
            <person name="Grigoriev I.V."/>
            <person name="Spatafora J.W."/>
            <person name="Aime M.C."/>
        </authorList>
    </citation>
    <scope>NUCLEOTIDE SEQUENCE [LARGE SCALE GENOMIC DNA]</scope>
    <source>
        <strain evidence="1 2">SA 807</strain>
    </source>
</reference>
<evidence type="ECO:0000313" key="1">
    <source>
        <dbReference type="EMBL" id="PWN53011.1"/>
    </source>
</evidence>